<gene>
    <name evidence="1" type="ORF">AERO8C_20476</name>
</gene>
<evidence type="ECO:0000313" key="1">
    <source>
        <dbReference type="EMBL" id="VXA85418.1"/>
    </source>
</evidence>
<dbReference type="AlphaFoldDB" id="A0A653L1V1"/>
<protein>
    <submittedName>
        <fullName evidence="1">Uncharacterized protein</fullName>
    </submittedName>
</protein>
<dbReference type="Proteomes" id="UP000439123">
    <property type="component" value="Unassembled WGS sequence"/>
</dbReference>
<sequence>MAGQAISFTDEFFVLEFDTVASCLSVHTKPNLFSRLGFFFW</sequence>
<proteinExistence type="predicted"/>
<dbReference type="EMBL" id="CABWLC010000012">
    <property type="protein sequence ID" value="VXA85418.1"/>
    <property type="molecule type" value="Genomic_DNA"/>
</dbReference>
<organism evidence="1 2">
    <name type="scientific">Aeromonas veronii</name>
    <dbReference type="NCBI Taxonomy" id="654"/>
    <lineage>
        <taxon>Bacteria</taxon>
        <taxon>Pseudomonadati</taxon>
        <taxon>Pseudomonadota</taxon>
        <taxon>Gammaproteobacteria</taxon>
        <taxon>Aeromonadales</taxon>
        <taxon>Aeromonadaceae</taxon>
        <taxon>Aeromonas</taxon>
    </lineage>
</organism>
<reference evidence="1 2" key="1">
    <citation type="submission" date="2019-10" db="EMBL/GenBank/DDBJ databases">
        <authorList>
            <person name="Karimi E."/>
        </authorList>
    </citation>
    <scope>NUCLEOTIDE SEQUENCE [LARGE SCALE GENOMIC DNA]</scope>
    <source>
        <strain evidence="1">Aeromonas sp. 8C</strain>
    </source>
</reference>
<accession>A0A653L1V1</accession>
<name>A0A653L1V1_AERVE</name>
<evidence type="ECO:0000313" key="2">
    <source>
        <dbReference type="Proteomes" id="UP000439123"/>
    </source>
</evidence>